<sequence length="311" mass="33744">MLKLYFLALRPSSSRHVVFCPFPDRLVRVDFRFEGGGGASFDLKLGKLYLAALAGTRSHPQDSPPDLIHCWMYHGGRVYWSALAGRGTNRPARVGEIHHSPQDIRNEKRSRNAVLQLLSALTRRPEAINCCSELSRRQHTAIVFALDCAVFVSNTVDTKIFLSQPDARANFPGICREPVTHGLAVNLAESISMKDHHAVVRVAVRLMSWNCDVQVVLFDEGHGDRPVISEAENLGTAGRLTAPDLLDGVDALVPGLDVFLLCSAWGEAFPLAVTEAMVAGVTCVVTDVGRLCARGWKNGAGGAAKRPRGAG</sequence>
<gene>
    <name evidence="2" type="ORF">SAMN04488026_105924</name>
</gene>
<accession>A0A1G9FUA7</accession>
<dbReference type="EMBL" id="FNEK01000059">
    <property type="protein sequence ID" value="SDK91989.1"/>
    <property type="molecule type" value="Genomic_DNA"/>
</dbReference>
<keyword evidence="3" id="KW-1185">Reference proteome</keyword>
<evidence type="ECO:0000313" key="2">
    <source>
        <dbReference type="EMBL" id="SDK91989.1"/>
    </source>
</evidence>
<organism evidence="2 3">
    <name type="scientific">Aliiruegeria lutimaris</name>
    <dbReference type="NCBI Taxonomy" id="571298"/>
    <lineage>
        <taxon>Bacteria</taxon>
        <taxon>Pseudomonadati</taxon>
        <taxon>Pseudomonadota</taxon>
        <taxon>Alphaproteobacteria</taxon>
        <taxon>Rhodobacterales</taxon>
        <taxon>Roseobacteraceae</taxon>
        <taxon>Aliiruegeria</taxon>
    </lineage>
</organism>
<reference evidence="2 3" key="1">
    <citation type="submission" date="2016-10" db="EMBL/GenBank/DDBJ databases">
        <authorList>
            <person name="de Groot N.N."/>
        </authorList>
    </citation>
    <scope>NUCLEOTIDE SEQUENCE [LARGE SCALE GENOMIC DNA]</scope>
    <source>
        <strain evidence="2 3">DSM 25294</strain>
    </source>
</reference>
<dbReference type="Proteomes" id="UP000199382">
    <property type="component" value="Unassembled WGS sequence"/>
</dbReference>
<protein>
    <submittedName>
        <fullName evidence="2">Glycosyltransferase involved in cell wall bisynthesis</fullName>
    </submittedName>
</protein>
<evidence type="ECO:0000313" key="3">
    <source>
        <dbReference type="Proteomes" id="UP000199382"/>
    </source>
</evidence>
<evidence type="ECO:0000259" key="1">
    <source>
        <dbReference type="Pfam" id="PF00534"/>
    </source>
</evidence>
<feature type="domain" description="Glycosyl transferase family 1" evidence="1">
    <location>
        <begin position="187"/>
        <end position="290"/>
    </location>
</feature>
<dbReference type="Gene3D" id="3.40.50.2000">
    <property type="entry name" value="Glycogen Phosphorylase B"/>
    <property type="match status" value="2"/>
</dbReference>
<dbReference type="SUPFAM" id="SSF53756">
    <property type="entry name" value="UDP-Glycosyltransferase/glycogen phosphorylase"/>
    <property type="match status" value="1"/>
</dbReference>
<proteinExistence type="predicted"/>
<dbReference type="Pfam" id="PF00534">
    <property type="entry name" value="Glycos_transf_1"/>
    <property type="match status" value="1"/>
</dbReference>
<dbReference type="GO" id="GO:0016757">
    <property type="term" value="F:glycosyltransferase activity"/>
    <property type="evidence" value="ECO:0007669"/>
    <property type="project" value="InterPro"/>
</dbReference>
<dbReference type="AlphaFoldDB" id="A0A1G9FUA7"/>
<dbReference type="InterPro" id="IPR001296">
    <property type="entry name" value="Glyco_trans_1"/>
</dbReference>
<dbReference type="STRING" id="571298.SAMN04488026_105924"/>
<name>A0A1G9FUA7_9RHOB</name>
<dbReference type="OrthoDB" id="9790710at2"/>
<keyword evidence="2" id="KW-0808">Transferase</keyword>